<feature type="compositionally biased region" description="Low complexity" evidence="1">
    <location>
        <begin position="32"/>
        <end position="77"/>
    </location>
</feature>
<feature type="region of interest" description="Disordered" evidence="1">
    <location>
        <begin position="32"/>
        <end position="98"/>
    </location>
</feature>
<dbReference type="PATRIC" id="fig|1210046.3.peg.1218"/>
<dbReference type="RefSeq" id="WP_007926229.1">
    <property type="nucleotide sequence ID" value="NZ_ALWX01000022.1"/>
</dbReference>
<reference evidence="4" key="3">
    <citation type="submission" date="2017-11" db="EMBL/GenBank/DDBJ databases">
        <authorList>
            <person name="Seuylemezian A."/>
            <person name="Cooper K."/>
            <person name="Vaishampayan P."/>
        </authorList>
    </citation>
    <scope>NUCLEOTIDE SEQUENCE</scope>
    <source>
        <strain evidence="4">PVAS-1</strain>
    </source>
</reference>
<keyword evidence="2" id="KW-0732">Signal</keyword>
<dbReference type="STRING" id="1210046.B277_06298"/>
<reference evidence="4 6" key="1">
    <citation type="journal article" date="2009" name="Int. J. Syst. Evol. Microbiol.">
        <title>Janibacter hoylei sp. nov., Bacillus isronensis sp. nov. and Bacillus aryabhattai sp. nov., isolated from cryotubes used for collecting air from the upper atmosphere.</title>
        <authorList>
            <person name="Shivaji S."/>
            <person name="Chaturvedi P."/>
            <person name="Begum Z."/>
            <person name="Pindi P.K."/>
            <person name="Manorama R."/>
            <person name="Padmanaban D.A."/>
            <person name="Shouche Y.S."/>
            <person name="Pawar S."/>
            <person name="Vaishampayan P."/>
            <person name="Dutt C.B."/>
            <person name="Datta G.N."/>
            <person name="Manchanda R.K."/>
            <person name="Rao U.R."/>
            <person name="Bhargava P.M."/>
            <person name="Narlikar J.V."/>
        </authorList>
    </citation>
    <scope>NUCLEOTIDE SEQUENCE [LARGE SCALE GENOMIC DNA]</scope>
    <source>
        <strain evidence="4 6">PVAS-1</strain>
    </source>
</reference>
<evidence type="ECO:0000256" key="2">
    <source>
        <dbReference type="SAM" id="SignalP"/>
    </source>
</evidence>
<comment type="caution">
    <text evidence="3">The sequence shown here is derived from an EMBL/GenBank/DDBJ whole genome shotgun (WGS) entry which is preliminary data.</text>
</comment>
<evidence type="ECO:0000313" key="6">
    <source>
        <dbReference type="Proteomes" id="UP000288711"/>
    </source>
</evidence>
<accession>K1ERH1</accession>
<dbReference type="PROSITE" id="PS51257">
    <property type="entry name" value="PROKAR_LIPOPROTEIN"/>
    <property type="match status" value="1"/>
</dbReference>
<feature type="signal peptide" evidence="2">
    <location>
        <begin position="1"/>
        <end position="23"/>
    </location>
</feature>
<keyword evidence="6" id="KW-1185">Reference proteome</keyword>
<sequence>MSKHLTTARSCALVAIAALGLSACGGIGDGGSTVTVTESSQEQSQTSEPTDQSTTSAPTFTPSTTASSTSSPTFGSGDAPSTPPAGSTPNTDTSKKIDVNTLTQKVEDHAEGTIPSDVTLSCQGGIALVADETQKCSWMDSDGNVTRLTITVDWAAVVGDNIQYYLSLENSAYTP</sequence>
<evidence type="ECO:0000313" key="5">
    <source>
        <dbReference type="Proteomes" id="UP000004474"/>
    </source>
</evidence>
<dbReference type="EMBL" id="ALWX01000022">
    <property type="protein sequence ID" value="EKA61748.1"/>
    <property type="molecule type" value="Genomic_DNA"/>
</dbReference>
<gene>
    <name evidence="3" type="ORF">B277_06298</name>
    <name evidence="4" type="ORF">CWN80_00810</name>
</gene>
<evidence type="ECO:0008006" key="7">
    <source>
        <dbReference type="Google" id="ProtNLM"/>
    </source>
</evidence>
<proteinExistence type="predicted"/>
<evidence type="ECO:0000256" key="1">
    <source>
        <dbReference type="SAM" id="MobiDB-lite"/>
    </source>
</evidence>
<dbReference type="EMBL" id="PIPF01000001">
    <property type="protein sequence ID" value="RWU85564.1"/>
    <property type="molecule type" value="Genomic_DNA"/>
</dbReference>
<name>K1ERH1_9MICO</name>
<dbReference type="AlphaFoldDB" id="K1ERH1"/>
<protein>
    <recommendedName>
        <fullName evidence="7">DUF4333 domain-containing protein</fullName>
    </recommendedName>
</protein>
<evidence type="ECO:0000313" key="3">
    <source>
        <dbReference type="EMBL" id="EKA61748.1"/>
    </source>
</evidence>
<evidence type="ECO:0000313" key="4">
    <source>
        <dbReference type="EMBL" id="RWU85564.1"/>
    </source>
</evidence>
<dbReference type="Proteomes" id="UP000288711">
    <property type="component" value="Unassembled WGS sequence"/>
</dbReference>
<organism evidence="3 5">
    <name type="scientific">Janibacter hoylei PVAS-1</name>
    <dbReference type="NCBI Taxonomy" id="1210046"/>
    <lineage>
        <taxon>Bacteria</taxon>
        <taxon>Bacillati</taxon>
        <taxon>Actinomycetota</taxon>
        <taxon>Actinomycetes</taxon>
        <taxon>Micrococcales</taxon>
        <taxon>Intrasporangiaceae</taxon>
        <taxon>Janibacter</taxon>
    </lineage>
</organism>
<dbReference type="Proteomes" id="UP000004474">
    <property type="component" value="Unassembled WGS sequence"/>
</dbReference>
<dbReference type="OrthoDB" id="9945999at2"/>
<reference evidence="3 5" key="2">
    <citation type="journal article" date="2012" name="J. Bacteriol.">
        <title>Genome Sequence of Janibacter hoylei MTCC8307, Isolated from the Stratospheric Air.</title>
        <authorList>
            <person name="Pawar S.P."/>
            <person name="Dhotre D.P."/>
            <person name="Shetty S.A."/>
            <person name="Chowdhury S.P."/>
            <person name="Chaudhari B.L."/>
            <person name="Shouche Y.S."/>
        </authorList>
    </citation>
    <scope>NUCLEOTIDE SEQUENCE [LARGE SCALE GENOMIC DNA]</scope>
    <source>
        <strain evidence="3 5">PVAS-1</strain>
    </source>
</reference>
<feature type="chain" id="PRO_5044735199" description="DUF4333 domain-containing protein" evidence="2">
    <location>
        <begin position="24"/>
        <end position="175"/>
    </location>
</feature>